<feature type="domain" description="DUF1722" evidence="7">
    <location>
        <begin position="310"/>
        <end position="415"/>
    </location>
</feature>
<dbReference type="SUPFAM" id="SSF51658">
    <property type="entry name" value="Xylose isomerase-like"/>
    <property type="match status" value="1"/>
</dbReference>
<dbReference type="Proteomes" id="UP000184241">
    <property type="component" value="Unassembled WGS sequence"/>
</dbReference>
<dbReference type="Gene3D" id="3.20.20.150">
    <property type="entry name" value="Divalent-metal-dependent TIM barrel enzymes"/>
    <property type="match status" value="1"/>
</dbReference>
<dbReference type="AlphaFoldDB" id="A0A1M5ZLM0"/>
<dbReference type="EMBL" id="FQXU01000009">
    <property type="protein sequence ID" value="SHI25120.1"/>
    <property type="molecule type" value="Genomic_DNA"/>
</dbReference>
<keyword evidence="5" id="KW-0378">Hydrolase</keyword>
<evidence type="ECO:0000256" key="2">
    <source>
        <dbReference type="ARBA" id="ARBA00022759"/>
    </source>
</evidence>
<dbReference type="Pfam" id="PF08349">
    <property type="entry name" value="DUF1722"/>
    <property type="match status" value="1"/>
</dbReference>
<keyword evidence="3" id="KW-0227">DNA damage</keyword>
<dbReference type="GO" id="GO:0006289">
    <property type="term" value="P:nucleotide-excision repair"/>
    <property type="evidence" value="ECO:0007669"/>
    <property type="project" value="InterPro"/>
</dbReference>
<evidence type="ECO:0000313" key="8">
    <source>
        <dbReference type="EMBL" id="SHI25120.1"/>
    </source>
</evidence>
<dbReference type="GO" id="GO:0016787">
    <property type="term" value="F:hydrolase activity"/>
    <property type="evidence" value="ECO:0007669"/>
    <property type="project" value="UniProtKB-KW"/>
</dbReference>
<keyword evidence="1" id="KW-0540">Nuclease</keyword>
<evidence type="ECO:0000256" key="4">
    <source>
        <dbReference type="ARBA" id="ARBA00022769"/>
    </source>
</evidence>
<reference evidence="8 9" key="1">
    <citation type="submission" date="2016-11" db="EMBL/GenBank/DDBJ databases">
        <authorList>
            <person name="Jaros S."/>
            <person name="Januszkiewicz K."/>
            <person name="Wedrychowicz H."/>
        </authorList>
    </citation>
    <scope>NUCLEOTIDE SEQUENCE [LARGE SCALE GENOMIC DNA]</scope>
    <source>
        <strain evidence="8 9">DSM 6191</strain>
    </source>
</reference>
<evidence type="ECO:0000259" key="7">
    <source>
        <dbReference type="Pfam" id="PF08349"/>
    </source>
</evidence>
<dbReference type="InterPro" id="IPR013560">
    <property type="entry name" value="DUF1722"/>
</dbReference>
<dbReference type="PANTHER" id="PTHR31290">
    <property type="entry name" value="UV-DAMAGE ENDONUCLEASE"/>
    <property type="match status" value="1"/>
</dbReference>
<evidence type="ECO:0000256" key="6">
    <source>
        <dbReference type="ARBA" id="ARBA00023204"/>
    </source>
</evidence>
<dbReference type="GO" id="GO:0004519">
    <property type="term" value="F:endonuclease activity"/>
    <property type="evidence" value="ECO:0007669"/>
    <property type="project" value="UniProtKB-KW"/>
</dbReference>
<dbReference type="Pfam" id="PF03851">
    <property type="entry name" value="UvdE"/>
    <property type="match status" value="1"/>
</dbReference>
<evidence type="ECO:0000256" key="1">
    <source>
        <dbReference type="ARBA" id="ARBA00022722"/>
    </source>
</evidence>
<dbReference type="NCBIfam" id="TIGR00629">
    <property type="entry name" value="uvde"/>
    <property type="match status" value="1"/>
</dbReference>
<evidence type="ECO:0000313" key="9">
    <source>
        <dbReference type="Proteomes" id="UP000184241"/>
    </source>
</evidence>
<keyword evidence="6" id="KW-0234">DNA repair</keyword>
<dbReference type="InterPro" id="IPR036237">
    <property type="entry name" value="Xyl_isomerase-like_sf"/>
</dbReference>
<evidence type="ECO:0000256" key="3">
    <source>
        <dbReference type="ARBA" id="ARBA00022763"/>
    </source>
</evidence>
<dbReference type="RefSeq" id="WP_073020865.1">
    <property type="nucleotide sequence ID" value="NZ_FQXU01000009.1"/>
</dbReference>
<evidence type="ECO:0000256" key="5">
    <source>
        <dbReference type="ARBA" id="ARBA00022801"/>
    </source>
</evidence>
<dbReference type="InterPro" id="IPR004601">
    <property type="entry name" value="UvdE"/>
</dbReference>
<name>A0A1M5ZLM0_9CLOT</name>
<accession>A0A1M5ZLM0</accession>
<keyword evidence="4" id="KW-0228">DNA excision</keyword>
<organism evidence="8 9">
    <name type="scientific">Clostridium intestinale DSM 6191</name>
    <dbReference type="NCBI Taxonomy" id="1121320"/>
    <lineage>
        <taxon>Bacteria</taxon>
        <taxon>Bacillati</taxon>
        <taxon>Bacillota</taxon>
        <taxon>Clostridia</taxon>
        <taxon>Eubacteriales</taxon>
        <taxon>Clostridiaceae</taxon>
        <taxon>Clostridium</taxon>
    </lineage>
</organism>
<gene>
    <name evidence="8" type="ORF">SAMN02745941_03118</name>
</gene>
<keyword evidence="2 8" id="KW-0255">Endonuclease</keyword>
<dbReference type="GO" id="GO:0009411">
    <property type="term" value="P:response to UV"/>
    <property type="evidence" value="ECO:0007669"/>
    <property type="project" value="InterPro"/>
</dbReference>
<sequence>MKIGYACIPLTIPFRTNRRLLLKDFTYEKASEIIESNLSDLHKILEYNKKREIDLFRISSDIIPLGSHEINDLPWKTIFKSELTSIGNYIKENSFRVSMHPGQYTIINSPSEDIVNKSIRDFEYHTDFLDSLELDYTHKLILHIGGVYGDKPLAKKRFIENFKRLSSSAQKRMIIENDEKNYSLEDVLEISEKINIPVVYDNLHNTCYGSNDLSVKEIYKLVHKTWKKEDGNMKVHYSQQAENKKIGSHSTTINIEDFLEYFKEAKDFNPDIMLEVKDKDISAIKVINSLNSLKGTNTKSTITEEWAKYKYVVMAYNYESYKTCRKIIKDNGDILSLYKYIDETLKNPLDEGNYINTLHHVWGYFKDISKTQEKNHFTKMMSEKKFSSAKDYLFKLTNKYDVEYLKKGYFFHEIP</sequence>
<dbReference type="PANTHER" id="PTHR31290:SF5">
    <property type="entry name" value="UV-DAMAGE ENDONUCLEASE"/>
    <property type="match status" value="1"/>
</dbReference>
<protein>
    <submittedName>
        <fullName evidence="8">UV-damage endonuclease</fullName>
    </submittedName>
</protein>
<proteinExistence type="predicted"/>